<evidence type="ECO:0008006" key="4">
    <source>
        <dbReference type="Google" id="ProtNLM"/>
    </source>
</evidence>
<evidence type="ECO:0000256" key="1">
    <source>
        <dbReference type="SAM" id="Phobius"/>
    </source>
</evidence>
<feature type="transmembrane region" description="Helical" evidence="1">
    <location>
        <begin position="20"/>
        <end position="42"/>
    </location>
</feature>
<organism evidence="2 3">
    <name type="scientific">Pedococcus bigeumensis</name>
    <dbReference type="NCBI Taxonomy" id="433644"/>
    <lineage>
        <taxon>Bacteria</taxon>
        <taxon>Bacillati</taxon>
        <taxon>Actinomycetota</taxon>
        <taxon>Actinomycetes</taxon>
        <taxon>Micrococcales</taxon>
        <taxon>Intrasporangiaceae</taxon>
        <taxon>Pedococcus</taxon>
    </lineage>
</organism>
<dbReference type="EMBL" id="RCZM01000003">
    <property type="protein sequence ID" value="TPG17327.1"/>
    <property type="molecule type" value="Genomic_DNA"/>
</dbReference>
<keyword evidence="1" id="KW-0472">Membrane</keyword>
<dbReference type="OrthoDB" id="3831278at2"/>
<keyword evidence="1" id="KW-0812">Transmembrane</keyword>
<dbReference type="AlphaFoldDB" id="A0A502CVQ2"/>
<accession>A0A502CVQ2</accession>
<keyword evidence="1" id="KW-1133">Transmembrane helix</keyword>
<keyword evidence="3" id="KW-1185">Reference proteome</keyword>
<reference evidence="2 3" key="1">
    <citation type="journal article" date="2019" name="Environ. Microbiol.">
        <title>Species interactions and distinct microbial communities in high Arctic permafrost affected cryosols are associated with the CH4 and CO2 gas fluxes.</title>
        <authorList>
            <person name="Altshuler I."/>
            <person name="Hamel J."/>
            <person name="Turney S."/>
            <person name="Magnuson E."/>
            <person name="Levesque R."/>
            <person name="Greer C."/>
            <person name="Whyte L.G."/>
        </authorList>
    </citation>
    <scope>NUCLEOTIDE SEQUENCE [LARGE SCALE GENOMIC DNA]</scope>
    <source>
        <strain evidence="2 3">S9.3A</strain>
    </source>
</reference>
<dbReference type="Proteomes" id="UP000317722">
    <property type="component" value="Unassembled WGS sequence"/>
</dbReference>
<gene>
    <name evidence="2" type="ORF">EAH86_11345</name>
</gene>
<evidence type="ECO:0000313" key="2">
    <source>
        <dbReference type="EMBL" id="TPG17327.1"/>
    </source>
</evidence>
<sequence>MWAQQQPFAPAPKGGNGLTITAIVLSGIALLSVLAMAAFIFFGSGGSGGWVLSGKVTVVDKGVADIALQDALTSAIEDDGGSVDHLECPLRSPAGQGLVTVCHGSVDGWDWTGVVVFEDDTGTFIVTEH</sequence>
<evidence type="ECO:0000313" key="3">
    <source>
        <dbReference type="Proteomes" id="UP000317722"/>
    </source>
</evidence>
<protein>
    <recommendedName>
        <fullName evidence="4">DUF4333 domain-containing protein</fullName>
    </recommendedName>
</protein>
<comment type="caution">
    <text evidence="2">The sequence shown here is derived from an EMBL/GenBank/DDBJ whole genome shotgun (WGS) entry which is preliminary data.</text>
</comment>
<proteinExistence type="predicted"/>
<name>A0A502CVQ2_9MICO</name>